<organism evidence="2 3">
    <name type="scientific">Pleurodeles waltl</name>
    <name type="common">Iberian ribbed newt</name>
    <dbReference type="NCBI Taxonomy" id="8319"/>
    <lineage>
        <taxon>Eukaryota</taxon>
        <taxon>Metazoa</taxon>
        <taxon>Chordata</taxon>
        <taxon>Craniata</taxon>
        <taxon>Vertebrata</taxon>
        <taxon>Euteleostomi</taxon>
        <taxon>Amphibia</taxon>
        <taxon>Batrachia</taxon>
        <taxon>Caudata</taxon>
        <taxon>Salamandroidea</taxon>
        <taxon>Salamandridae</taxon>
        <taxon>Pleurodelinae</taxon>
        <taxon>Pleurodeles</taxon>
    </lineage>
</organism>
<feature type="compositionally biased region" description="Basic and acidic residues" evidence="1">
    <location>
        <begin position="239"/>
        <end position="252"/>
    </location>
</feature>
<proteinExistence type="predicted"/>
<feature type="compositionally biased region" description="Polar residues" evidence="1">
    <location>
        <begin position="71"/>
        <end position="83"/>
    </location>
</feature>
<reference evidence="2" key="1">
    <citation type="journal article" date="2022" name="bioRxiv">
        <title>Sequencing and chromosome-scale assembly of the giantPleurodeles waltlgenome.</title>
        <authorList>
            <person name="Brown T."/>
            <person name="Elewa A."/>
            <person name="Iarovenko S."/>
            <person name="Subramanian E."/>
            <person name="Araus A.J."/>
            <person name="Petzold A."/>
            <person name="Susuki M."/>
            <person name="Suzuki K.-i.T."/>
            <person name="Hayashi T."/>
            <person name="Toyoda A."/>
            <person name="Oliveira C."/>
            <person name="Osipova E."/>
            <person name="Leigh N.D."/>
            <person name="Simon A."/>
            <person name="Yun M.H."/>
        </authorList>
    </citation>
    <scope>NUCLEOTIDE SEQUENCE</scope>
    <source>
        <strain evidence="2">20211129_DDA</strain>
        <tissue evidence="2">Liver</tissue>
    </source>
</reference>
<evidence type="ECO:0000313" key="2">
    <source>
        <dbReference type="EMBL" id="KAJ1160624.1"/>
    </source>
</evidence>
<evidence type="ECO:0000313" key="3">
    <source>
        <dbReference type="Proteomes" id="UP001066276"/>
    </source>
</evidence>
<evidence type="ECO:0000256" key="1">
    <source>
        <dbReference type="SAM" id="MobiDB-lite"/>
    </source>
</evidence>
<gene>
    <name evidence="2" type="ORF">NDU88_001120</name>
</gene>
<name>A0AAV7SAR1_PLEWA</name>
<feature type="region of interest" description="Disordered" evidence="1">
    <location>
        <begin position="45"/>
        <end position="252"/>
    </location>
</feature>
<accession>A0AAV7SAR1</accession>
<dbReference type="AlphaFoldDB" id="A0AAV7SAR1"/>
<feature type="compositionally biased region" description="Basic and acidic residues" evidence="1">
    <location>
        <begin position="169"/>
        <end position="186"/>
    </location>
</feature>
<feature type="compositionally biased region" description="Acidic residues" evidence="1">
    <location>
        <begin position="107"/>
        <end position="128"/>
    </location>
</feature>
<dbReference type="EMBL" id="JANPWB010000008">
    <property type="protein sequence ID" value="KAJ1160624.1"/>
    <property type="molecule type" value="Genomic_DNA"/>
</dbReference>
<feature type="compositionally biased region" description="Basic and acidic residues" evidence="1">
    <location>
        <begin position="205"/>
        <end position="229"/>
    </location>
</feature>
<comment type="caution">
    <text evidence="2">The sequence shown here is derived from an EMBL/GenBank/DDBJ whole genome shotgun (WGS) entry which is preliminary data.</text>
</comment>
<feature type="compositionally biased region" description="Basic residues" evidence="1">
    <location>
        <begin position="188"/>
        <end position="199"/>
    </location>
</feature>
<sequence>MEIGLAILPTPRINNLRVLCKNSKTSPGTTAKRMDLDNALRAWEEDRGAQAQLAQEITHDSGDEEDGRGRASTNGRRSSSVISGFQARTRKEEVEKRPATASGGVEGVEEENCEEERSEPGETYEEFGEWFLPSRGEKNEEAADGGLQPAVARRRNPESNSGEAWLTQVRDHAIIGRSRGREDGRSGIKNRIKQRKQKGLPKNYTESKKKGKDSQRLRAERKKPEDTKIPGKSGTDAETGQRQKEDSEKSKL</sequence>
<feature type="compositionally biased region" description="Basic and acidic residues" evidence="1">
    <location>
        <begin position="89"/>
        <end position="98"/>
    </location>
</feature>
<dbReference type="Proteomes" id="UP001066276">
    <property type="component" value="Chromosome 4_2"/>
</dbReference>
<keyword evidence="3" id="KW-1185">Reference proteome</keyword>
<protein>
    <submittedName>
        <fullName evidence="2">Uncharacterized protein</fullName>
    </submittedName>
</protein>